<reference evidence="2" key="1">
    <citation type="submission" date="2018-05" db="EMBL/GenBank/DDBJ databases">
        <authorList>
            <person name="Lanie J.A."/>
            <person name="Ng W.-L."/>
            <person name="Kazmierczak K.M."/>
            <person name="Andrzejewski T.M."/>
            <person name="Davidsen T.M."/>
            <person name="Wayne K.J."/>
            <person name="Tettelin H."/>
            <person name="Glass J.I."/>
            <person name="Rusch D."/>
            <person name="Podicherti R."/>
            <person name="Tsui H.-C.T."/>
            <person name="Winkler M.E."/>
        </authorList>
    </citation>
    <scope>NUCLEOTIDE SEQUENCE</scope>
</reference>
<dbReference type="Gene3D" id="3.40.50.720">
    <property type="entry name" value="NAD(P)-binding Rossmann-like Domain"/>
    <property type="match status" value="1"/>
</dbReference>
<feature type="non-terminal residue" evidence="2">
    <location>
        <position position="1"/>
    </location>
</feature>
<feature type="non-terminal residue" evidence="2">
    <location>
        <position position="133"/>
    </location>
</feature>
<accession>A0A382VMU8</accession>
<sequence length="133" mass="14705">VYALDRQRELSARVPVRNQGLEIPDDKFYLCDLADAGAIRQAVKGMDMVVHLGADPGDDGSWESLLNNNVVGTYNVFEACRDAGVARVVAASSIMVSQGHREQEPYKSIYDKQFSNVSENYPMITPVMPAEPR</sequence>
<proteinExistence type="predicted"/>
<name>A0A382VMU8_9ZZZZ</name>
<dbReference type="InterPro" id="IPR001509">
    <property type="entry name" value="Epimerase_deHydtase"/>
</dbReference>
<protein>
    <recommendedName>
        <fullName evidence="1">NAD-dependent epimerase/dehydratase domain-containing protein</fullName>
    </recommendedName>
</protein>
<dbReference type="EMBL" id="UINC01153180">
    <property type="protein sequence ID" value="SVD47754.1"/>
    <property type="molecule type" value="Genomic_DNA"/>
</dbReference>
<dbReference type="InterPro" id="IPR036291">
    <property type="entry name" value="NAD(P)-bd_dom_sf"/>
</dbReference>
<dbReference type="Pfam" id="PF01370">
    <property type="entry name" value="Epimerase"/>
    <property type="match status" value="1"/>
</dbReference>
<feature type="domain" description="NAD-dependent epimerase/dehydratase" evidence="1">
    <location>
        <begin position="19"/>
        <end position="101"/>
    </location>
</feature>
<organism evidence="2">
    <name type="scientific">marine metagenome</name>
    <dbReference type="NCBI Taxonomy" id="408172"/>
    <lineage>
        <taxon>unclassified sequences</taxon>
        <taxon>metagenomes</taxon>
        <taxon>ecological metagenomes</taxon>
    </lineage>
</organism>
<evidence type="ECO:0000313" key="2">
    <source>
        <dbReference type="EMBL" id="SVD47754.1"/>
    </source>
</evidence>
<dbReference type="AlphaFoldDB" id="A0A382VMU8"/>
<gene>
    <name evidence="2" type="ORF">METZ01_LOCUS400608</name>
</gene>
<evidence type="ECO:0000259" key="1">
    <source>
        <dbReference type="Pfam" id="PF01370"/>
    </source>
</evidence>
<dbReference type="SUPFAM" id="SSF51735">
    <property type="entry name" value="NAD(P)-binding Rossmann-fold domains"/>
    <property type="match status" value="1"/>
</dbReference>